<evidence type="ECO:0000256" key="2">
    <source>
        <dbReference type="ARBA" id="ARBA00022679"/>
    </source>
</evidence>
<dbReference type="Proteomes" id="UP000292544">
    <property type="component" value="Unassembled WGS sequence"/>
</dbReference>
<gene>
    <name evidence="3" type="ORF">EXY25_18625</name>
</gene>
<dbReference type="CDD" id="cd06533">
    <property type="entry name" value="Glyco_transf_WecG_TagA"/>
    <property type="match status" value="1"/>
</dbReference>
<dbReference type="NCBIfam" id="TIGR00696">
    <property type="entry name" value="wecG_tagA_cpsF"/>
    <property type="match status" value="1"/>
</dbReference>
<reference evidence="4" key="1">
    <citation type="submission" date="2019-02" db="EMBL/GenBank/DDBJ databases">
        <title>Draft genome sequence of Muricauda sp. 176CP4-71.</title>
        <authorList>
            <person name="Park J.-S."/>
        </authorList>
    </citation>
    <scope>NUCLEOTIDE SEQUENCE [LARGE SCALE GENOMIC DNA]</scope>
    <source>
        <strain evidence="4">176GS2-150</strain>
    </source>
</reference>
<protein>
    <submittedName>
        <fullName evidence="3">WecB/TagA/CpsF family glycosyltransferase</fullName>
    </submittedName>
</protein>
<accession>A0ABY1WKB1</accession>
<dbReference type="RefSeq" id="WP_130567961.1">
    <property type="nucleotide sequence ID" value="NZ_SHLY01000011.1"/>
</dbReference>
<evidence type="ECO:0000256" key="1">
    <source>
        <dbReference type="ARBA" id="ARBA00022676"/>
    </source>
</evidence>
<dbReference type="PANTHER" id="PTHR34136">
    <property type="match status" value="1"/>
</dbReference>
<comment type="caution">
    <text evidence="3">The sequence shown here is derived from an EMBL/GenBank/DDBJ whole genome shotgun (WGS) entry which is preliminary data.</text>
</comment>
<sequence>METIDVGGIPVGLYSSKDEVVSELLKSLGEGEAPTAIAINPEKVISAKEDEGVLRILLSADVRYADGIGVVKVLKRKNAGSKSINRIPGCELWETLMEESGIRDIPVYLVGARPDVLDKTCSKLKEQYSTPIVGATDGFYSDEVTVISQIKNSGAKIVTVAMGSPKQESFIAKCKGNGVSAIFMGVGGTYDVYTGTVLRAPELARKWGLEWFYRLSLQPKRVFRQTKLFKFVWLYILRQL</sequence>
<proteinExistence type="predicted"/>
<keyword evidence="4" id="KW-1185">Reference proteome</keyword>
<dbReference type="PANTHER" id="PTHR34136:SF1">
    <property type="entry name" value="UDP-N-ACETYL-D-MANNOSAMINURONIC ACID TRANSFERASE"/>
    <property type="match status" value="1"/>
</dbReference>
<evidence type="ECO:0000313" key="4">
    <source>
        <dbReference type="Proteomes" id="UP000292544"/>
    </source>
</evidence>
<organism evidence="3 4">
    <name type="scientific">Corallincola spongiicola</name>
    <dbReference type="NCBI Taxonomy" id="2520508"/>
    <lineage>
        <taxon>Bacteria</taxon>
        <taxon>Pseudomonadati</taxon>
        <taxon>Pseudomonadota</taxon>
        <taxon>Gammaproteobacteria</taxon>
        <taxon>Alteromonadales</taxon>
        <taxon>Psychromonadaceae</taxon>
        <taxon>Corallincola</taxon>
    </lineage>
</organism>
<evidence type="ECO:0000313" key="3">
    <source>
        <dbReference type="EMBL" id="TAA39595.1"/>
    </source>
</evidence>
<keyword evidence="1" id="KW-0328">Glycosyltransferase</keyword>
<dbReference type="Pfam" id="PF03808">
    <property type="entry name" value="Glyco_tran_WecG"/>
    <property type="match status" value="1"/>
</dbReference>
<dbReference type="EMBL" id="SHLY01000011">
    <property type="protein sequence ID" value="TAA39595.1"/>
    <property type="molecule type" value="Genomic_DNA"/>
</dbReference>
<dbReference type="InterPro" id="IPR004629">
    <property type="entry name" value="WecG_TagA_CpsF"/>
</dbReference>
<keyword evidence="2" id="KW-0808">Transferase</keyword>
<name>A0ABY1WKB1_9GAMM</name>